<feature type="signal peptide" evidence="1">
    <location>
        <begin position="1"/>
        <end position="27"/>
    </location>
</feature>
<comment type="caution">
    <text evidence="3">The sequence shown here is derived from an EMBL/GenBank/DDBJ whole genome shotgun (WGS) entry which is preliminary data.</text>
</comment>
<keyword evidence="4" id="KW-1185">Reference proteome</keyword>
<dbReference type="Proteomes" id="UP001262410">
    <property type="component" value="Unassembled WGS sequence"/>
</dbReference>
<dbReference type="Pfam" id="PF09917">
    <property type="entry name" value="DUF2147"/>
    <property type="match status" value="1"/>
</dbReference>
<dbReference type="InterPro" id="IPR019223">
    <property type="entry name" value="DUF2147"/>
</dbReference>
<evidence type="ECO:0000256" key="1">
    <source>
        <dbReference type="SAM" id="SignalP"/>
    </source>
</evidence>
<sequence length="153" mass="16057">MTIRSAVLAAGLAVGFAAALAAPTASAAGGIKGFWRTGDGRSVIEILDCTTGICGRIAGLPPDAPATDVNNPDESKHSKPLCKLVMLHSFTQSSDTEWEDGTIYDPKSGKTYDATMTLTGPDTLDLRGYVGISLFGRTDTWTRQQPGSFKACS</sequence>
<protein>
    <submittedName>
        <fullName evidence="3">Uncharacterized protein (DUF2147 family)</fullName>
    </submittedName>
</protein>
<gene>
    <name evidence="3" type="ORF">E9232_003119</name>
</gene>
<evidence type="ECO:0000259" key="2">
    <source>
        <dbReference type="Pfam" id="PF09917"/>
    </source>
</evidence>
<organism evidence="3 4">
    <name type="scientific">Inquilinus ginsengisoli</name>
    <dbReference type="NCBI Taxonomy" id="363840"/>
    <lineage>
        <taxon>Bacteria</taxon>
        <taxon>Pseudomonadati</taxon>
        <taxon>Pseudomonadota</taxon>
        <taxon>Alphaproteobacteria</taxon>
        <taxon>Rhodospirillales</taxon>
        <taxon>Rhodospirillaceae</taxon>
        <taxon>Inquilinus</taxon>
    </lineage>
</organism>
<proteinExistence type="predicted"/>
<evidence type="ECO:0000313" key="3">
    <source>
        <dbReference type="EMBL" id="MDR6290593.1"/>
    </source>
</evidence>
<dbReference type="PANTHER" id="PTHR36919">
    <property type="entry name" value="BLR1215 PROTEIN"/>
    <property type="match status" value="1"/>
</dbReference>
<dbReference type="RefSeq" id="WP_309795115.1">
    <property type="nucleotide sequence ID" value="NZ_JAVDPW010000005.1"/>
</dbReference>
<reference evidence="3 4" key="1">
    <citation type="submission" date="2023-07" db="EMBL/GenBank/DDBJ databases">
        <title>Sorghum-associated microbial communities from plants grown in Nebraska, USA.</title>
        <authorList>
            <person name="Schachtman D."/>
        </authorList>
    </citation>
    <scope>NUCLEOTIDE SEQUENCE [LARGE SCALE GENOMIC DNA]</scope>
    <source>
        <strain evidence="3 4">584</strain>
    </source>
</reference>
<dbReference type="EMBL" id="JAVDPW010000005">
    <property type="protein sequence ID" value="MDR6290593.1"/>
    <property type="molecule type" value="Genomic_DNA"/>
</dbReference>
<name>A0ABU1JPP5_9PROT</name>
<dbReference type="PANTHER" id="PTHR36919:SF2">
    <property type="entry name" value="BLL6627 PROTEIN"/>
    <property type="match status" value="1"/>
</dbReference>
<keyword evidence="1" id="KW-0732">Signal</keyword>
<feature type="domain" description="DUF2147" evidence="2">
    <location>
        <begin position="33"/>
        <end position="143"/>
    </location>
</feature>
<evidence type="ECO:0000313" key="4">
    <source>
        <dbReference type="Proteomes" id="UP001262410"/>
    </source>
</evidence>
<accession>A0ABU1JPP5</accession>
<feature type="chain" id="PRO_5045291390" evidence="1">
    <location>
        <begin position="28"/>
        <end position="153"/>
    </location>
</feature>
<dbReference type="Gene3D" id="2.40.128.520">
    <property type="match status" value="1"/>
</dbReference>